<dbReference type="InParanoid" id="A0A6P7WUR9"/>
<dbReference type="Gene3D" id="3.40.50.1000">
    <property type="entry name" value="HAD superfamily/HAD-like"/>
    <property type="match status" value="1"/>
</dbReference>
<dbReference type="Pfam" id="PF12409">
    <property type="entry name" value="P5-ATPase"/>
    <property type="match status" value="1"/>
</dbReference>
<dbReference type="GO" id="GO:1905165">
    <property type="term" value="P:regulation of lysosomal protein catabolic process"/>
    <property type="evidence" value="ECO:0007669"/>
    <property type="project" value="UniProtKB-ARBA"/>
</dbReference>
<dbReference type="GO" id="GO:0016887">
    <property type="term" value="F:ATP hydrolysis activity"/>
    <property type="evidence" value="ECO:0007669"/>
    <property type="project" value="InterPro"/>
</dbReference>
<evidence type="ECO:0000256" key="3">
    <source>
        <dbReference type="ARBA" id="ARBA00004498"/>
    </source>
</evidence>
<dbReference type="SFLD" id="SFLDF00027">
    <property type="entry name" value="p-type_atpase"/>
    <property type="match status" value="1"/>
</dbReference>
<evidence type="ECO:0000256" key="10">
    <source>
        <dbReference type="ARBA" id="ARBA00022553"/>
    </source>
</evidence>
<keyword evidence="17" id="KW-0460">Magnesium</keyword>
<dbReference type="InterPro" id="IPR004014">
    <property type="entry name" value="ATPase_P-typ_cation-transptr_N"/>
</dbReference>
<evidence type="ECO:0000256" key="7">
    <source>
        <dbReference type="ARBA" id="ARBA00022448"/>
    </source>
</evidence>
<keyword evidence="7" id="KW-0813">Transport</keyword>
<comment type="function">
    <text evidence="27">ATPase which acts as a lysosomal polyamine exporter with high affinity for spermine. Also stimulates cellular uptake of polyamines and protects against polyamine toxicity. Plays a role in intracellular cation homeostasis and the maintenance of neuronal integrity. Contributes to cellular zinc homeostasis. Confers cellular protection against Mn(2+) and Zn(2+) toxicity and mitochondrial stress. Required for proper lysosomal and mitochondrial maintenance. Regulates the autophagy-lysosome pathway through the control of SYT11 expression at both transcriptional and post-translational levels. Facilitates recruitment of deacetylase HDAC6 to lysosomes to deacetylate CTTN, leading to actin polymerization, promotion of autophagosome-lysosome fusion and completion of autophagy. Promotes secretion of exosomes as well as secretion of SCNA via exosomes. Plays a role in lipid homeostasis.</text>
</comment>
<dbReference type="FunFam" id="3.40.1110.10:FF:000026">
    <property type="entry name" value="Cation-transporting ATPase"/>
    <property type="match status" value="1"/>
</dbReference>
<dbReference type="GO" id="GO:1903543">
    <property type="term" value="P:positive regulation of exosomal secretion"/>
    <property type="evidence" value="ECO:0007669"/>
    <property type="project" value="UniProtKB-ARBA"/>
</dbReference>
<evidence type="ECO:0000313" key="35">
    <source>
        <dbReference type="RefSeq" id="XP_030042005.1"/>
    </source>
</evidence>
<dbReference type="Gene3D" id="3.40.1110.10">
    <property type="entry name" value="Calcium-transporting ATPase, cytoplasmic domain N"/>
    <property type="match status" value="1"/>
</dbReference>
<keyword evidence="34" id="KW-1185">Reference proteome</keyword>
<evidence type="ECO:0000256" key="17">
    <source>
        <dbReference type="ARBA" id="ARBA00022842"/>
    </source>
</evidence>
<dbReference type="PANTHER" id="PTHR45630:SF2">
    <property type="entry name" value="POLYAMINE-TRANSPORTING ATPASE 13A2"/>
    <property type="match status" value="1"/>
</dbReference>
<keyword evidence="12" id="KW-0479">Metal-binding</keyword>
<dbReference type="PROSITE" id="PS51257">
    <property type="entry name" value="PROKAR_LIPOPROTEIN"/>
    <property type="match status" value="1"/>
</dbReference>
<dbReference type="Pfam" id="PF00122">
    <property type="entry name" value="E1-E2_ATPase"/>
    <property type="match status" value="1"/>
</dbReference>
<feature type="transmembrane region" description="Helical" evidence="32">
    <location>
        <begin position="990"/>
        <end position="1011"/>
    </location>
</feature>
<keyword evidence="9" id="KW-0272">Extracellular matrix</keyword>
<evidence type="ECO:0000313" key="34">
    <source>
        <dbReference type="Proteomes" id="UP000515156"/>
    </source>
</evidence>
<dbReference type="InterPro" id="IPR059000">
    <property type="entry name" value="ATPase_P-type_domA"/>
</dbReference>
<dbReference type="InterPro" id="IPR008250">
    <property type="entry name" value="ATPase_P-typ_transduc_dom_A_sf"/>
</dbReference>
<comment type="catalytic activity">
    <reaction evidence="25">
        <text>spermidine(out) + ATP + H2O = spermidine(in) + ADP + phosphate + H(+)</text>
        <dbReference type="Rhea" id="RHEA:29999"/>
        <dbReference type="ChEBI" id="CHEBI:15377"/>
        <dbReference type="ChEBI" id="CHEBI:15378"/>
        <dbReference type="ChEBI" id="CHEBI:30616"/>
        <dbReference type="ChEBI" id="CHEBI:43474"/>
        <dbReference type="ChEBI" id="CHEBI:57834"/>
        <dbReference type="ChEBI" id="CHEBI:456216"/>
    </reaction>
</comment>
<dbReference type="GeneID" id="115456825"/>
<dbReference type="GO" id="GO:0010821">
    <property type="term" value="P:regulation of mitochondrion organization"/>
    <property type="evidence" value="ECO:0007669"/>
    <property type="project" value="UniProtKB-ARBA"/>
</dbReference>
<dbReference type="PROSITE" id="PS51670">
    <property type="entry name" value="SHKT"/>
    <property type="match status" value="1"/>
</dbReference>
<keyword evidence="23" id="KW-0458">Lysosome</keyword>
<evidence type="ECO:0000256" key="28">
    <source>
        <dbReference type="ARBA" id="ARBA00060400"/>
    </source>
</evidence>
<dbReference type="InterPro" id="IPR047819">
    <property type="entry name" value="P5A-ATPase_N"/>
</dbReference>
<keyword evidence="14" id="KW-0547">Nucleotide-binding</keyword>
<dbReference type="FunCoup" id="A0A6P7WUR9">
    <property type="interactions" value="1122"/>
</dbReference>
<keyword evidence="20 32" id="KW-0472">Membrane</keyword>
<feature type="transmembrane region" description="Helical" evidence="32">
    <location>
        <begin position="1023"/>
        <end position="1047"/>
    </location>
</feature>
<dbReference type="InterPro" id="IPR023299">
    <property type="entry name" value="ATPase_P-typ_cyto_dom_N"/>
</dbReference>
<feature type="transmembrane region" description="Helical" evidence="32">
    <location>
        <begin position="447"/>
        <end position="474"/>
    </location>
</feature>
<evidence type="ECO:0000256" key="12">
    <source>
        <dbReference type="ARBA" id="ARBA00022723"/>
    </source>
</evidence>
<dbReference type="GO" id="GO:0015203">
    <property type="term" value="F:polyamine transmembrane transporter activity"/>
    <property type="evidence" value="ECO:0007669"/>
    <property type="project" value="TreeGrafter"/>
</dbReference>
<dbReference type="SUPFAM" id="SSF81665">
    <property type="entry name" value="Calcium ATPase, transmembrane domain M"/>
    <property type="match status" value="1"/>
</dbReference>
<evidence type="ECO:0000256" key="16">
    <source>
        <dbReference type="ARBA" id="ARBA00022840"/>
    </source>
</evidence>
<dbReference type="GO" id="GO:0061909">
    <property type="term" value="P:autophagosome-lysosome fusion"/>
    <property type="evidence" value="ECO:0007669"/>
    <property type="project" value="UniProtKB-ARBA"/>
</dbReference>
<dbReference type="InterPro" id="IPR006544">
    <property type="entry name" value="P-type_TPase_V"/>
</dbReference>
<keyword evidence="21" id="KW-1015">Disulfide bond</keyword>
<feature type="transmembrane region" description="Helical" evidence="32">
    <location>
        <begin position="41"/>
        <end position="61"/>
    </location>
</feature>
<dbReference type="GO" id="GO:0043005">
    <property type="term" value="C:neuron projection"/>
    <property type="evidence" value="ECO:0007669"/>
    <property type="project" value="UniProtKB-ARBA"/>
</dbReference>
<dbReference type="GO" id="GO:0061462">
    <property type="term" value="P:protein localization to lysosome"/>
    <property type="evidence" value="ECO:0007669"/>
    <property type="project" value="UniProtKB-ARBA"/>
</dbReference>
<evidence type="ECO:0000259" key="33">
    <source>
        <dbReference type="PROSITE" id="PS51670"/>
    </source>
</evidence>
<keyword evidence="16" id="KW-0067">ATP-binding</keyword>
<dbReference type="InterPro" id="IPR001757">
    <property type="entry name" value="P_typ_ATPase"/>
</dbReference>
<comment type="caution">
    <text evidence="31">Lacks conserved residue(s) required for the propagation of feature annotation.</text>
</comment>
<dbReference type="SUPFAM" id="SSF56784">
    <property type="entry name" value="HAD-like"/>
    <property type="match status" value="1"/>
</dbReference>
<evidence type="ECO:0000256" key="23">
    <source>
        <dbReference type="ARBA" id="ARBA00023228"/>
    </source>
</evidence>
<dbReference type="GO" id="GO:0046872">
    <property type="term" value="F:metal ion binding"/>
    <property type="evidence" value="ECO:0007669"/>
    <property type="project" value="UniProtKB-KW"/>
</dbReference>
<dbReference type="FunFam" id="3.40.50.1000:FF:000045">
    <property type="entry name" value="Cation-transporting ATPase"/>
    <property type="match status" value="1"/>
</dbReference>
<feature type="transmembrane region" description="Helical" evidence="32">
    <location>
        <begin position="952"/>
        <end position="969"/>
    </location>
</feature>
<dbReference type="Gene3D" id="2.70.150.10">
    <property type="entry name" value="Calcium-transporting ATPase, cytoplasmic transduction domain A"/>
    <property type="match status" value="1"/>
</dbReference>
<evidence type="ECO:0000256" key="30">
    <source>
        <dbReference type="ARBA" id="ARBA00074227"/>
    </source>
</evidence>
<dbReference type="FunFam" id="1.20.1110.10:FF:000023">
    <property type="entry name" value="Cation-transporting ATPase"/>
    <property type="match status" value="1"/>
</dbReference>
<name>A0A6P7WUR9_9AMPH</name>
<accession>A0A6P7WUR9</accession>
<dbReference type="NCBIfam" id="TIGR01657">
    <property type="entry name" value="P-ATPase-V"/>
    <property type="match status" value="1"/>
</dbReference>
<dbReference type="InterPro" id="IPR047821">
    <property type="entry name" value="P5B-type_ATPase"/>
</dbReference>
<comment type="catalytic activity">
    <reaction evidence="26">
        <text>spermine(out) + ATP + H2O = spermine(in) + ADP + phosphate + H(+)</text>
        <dbReference type="Rhea" id="RHEA:63368"/>
        <dbReference type="ChEBI" id="CHEBI:15377"/>
        <dbReference type="ChEBI" id="CHEBI:15378"/>
        <dbReference type="ChEBI" id="CHEBI:30616"/>
        <dbReference type="ChEBI" id="CHEBI:43474"/>
        <dbReference type="ChEBI" id="CHEBI:45725"/>
        <dbReference type="ChEBI" id="CHEBI:456216"/>
    </reaction>
</comment>
<dbReference type="InterPro" id="IPR023298">
    <property type="entry name" value="ATPase_P-typ_TM_dom_sf"/>
</dbReference>
<dbReference type="CDD" id="cd07542">
    <property type="entry name" value="P-type_ATPase_cation"/>
    <property type="match status" value="1"/>
</dbReference>
<dbReference type="GO" id="GO:0034599">
    <property type="term" value="P:cellular response to oxidative stress"/>
    <property type="evidence" value="ECO:0007669"/>
    <property type="project" value="UniProtKB-ARBA"/>
</dbReference>
<evidence type="ECO:0000256" key="13">
    <source>
        <dbReference type="ARBA" id="ARBA00022729"/>
    </source>
</evidence>
<feature type="transmembrane region" description="Helical" evidence="32">
    <location>
        <begin position="244"/>
        <end position="262"/>
    </location>
</feature>
<dbReference type="PROSITE" id="PS00154">
    <property type="entry name" value="ATPASE_E1_E2"/>
    <property type="match status" value="1"/>
</dbReference>
<proteinExistence type="inferred from homology"/>
<dbReference type="GO" id="GO:0016243">
    <property type="term" value="P:regulation of autophagosome size"/>
    <property type="evidence" value="ECO:0007669"/>
    <property type="project" value="TreeGrafter"/>
</dbReference>
<evidence type="ECO:0000256" key="27">
    <source>
        <dbReference type="ARBA" id="ARBA00053898"/>
    </source>
</evidence>
<protein>
    <recommendedName>
        <fullName evidence="30">Polyamine-transporting ATPase 13A2</fullName>
    </recommendedName>
</protein>
<keyword evidence="22" id="KW-0325">Glycoprotein</keyword>
<dbReference type="Pfam" id="PF05507">
    <property type="entry name" value="MAGP"/>
    <property type="match status" value="1"/>
</dbReference>
<dbReference type="GO" id="GO:0000421">
    <property type="term" value="C:autophagosome membrane"/>
    <property type="evidence" value="ECO:0007669"/>
    <property type="project" value="UniProtKB-SubCell"/>
</dbReference>
<dbReference type="GO" id="GO:0043025">
    <property type="term" value="C:neuronal cell body"/>
    <property type="evidence" value="ECO:0007669"/>
    <property type="project" value="UniProtKB-ARBA"/>
</dbReference>
<evidence type="ECO:0000256" key="20">
    <source>
        <dbReference type="ARBA" id="ARBA00023136"/>
    </source>
</evidence>
<dbReference type="GO" id="GO:0006874">
    <property type="term" value="P:intracellular calcium ion homeostasis"/>
    <property type="evidence" value="ECO:0007669"/>
    <property type="project" value="TreeGrafter"/>
</dbReference>
<dbReference type="GO" id="GO:0032585">
    <property type="term" value="C:multivesicular body membrane"/>
    <property type="evidence" value="ECO:0007669"/>
    <property type="project" value="UniProtKB-SubCell"/>
</dbReference>
<evidence type="ECO:0000256" key="26">
    <source>
        <dbReference type="ARBA" id="ARBA00051772"/>
    </source>
</evidence>
<dbReference type="KEGG" id="muo:115456825"/>
<keyword evidence="19 32" id="KW-1133">Transmembrane helix</keyword>
<keyword evidence="18" id="KW-1278">Translocase</keyword>
<evidence type="ECO:0000256" key="21">
    <source>
        <dbReference type="ARBA" id="ARBA00023157"/>
    </source>
</evidence>
<feature type="transmembrane region" description="Helical" evidence="32">
    <location>
        <begin position="415"/>
        <end position="435"/>
    </location>
</feature>
<evidence type="ECO:0000256" key="1">
    <source>
        <dbReference type="ARBA" id="ARBA00004107"/>
    </source>
</evidence>
<dbReference type="PANTHER" id="PTHR45630">
    <property type="entry name" value="CATION-TRANSPORTING ATPASE-RELATED"/>
    <property type="match status" value="1"/>
</dbReference>
<dbReference type="Proteomes" id="UP000515156">
    <property type="component" value="Chromosome 13"/>
</dbReference>
<evidence type="ECO:0000256" key="5">
    <source>
        <dbReference type="ARBA" id="ARBA00005317"/>
    </source>
</evidence>
<evidence type="ECO:0000256" key="32">
    <source>
        <dbReference type="SAM" id="Phobius"/>
    </source>
</evidence>
<evidence type="ECO:0000256" key="31">
    <source>
        <dbReference type="PROSITE-ProRule" id="PRU01005"/>
    </source>
</evidence>
<evidence type="ECO:0000256" key="14">
    <source>
        <dbReference type="ARBA" id="ARBA00022741"/>
    </source>
</evidence>
<dbReference type="GO" id="GO:1900180">
    <property type="term" value="P:regulation of protein localization to nucleus"/>
    <property type="evidence" value="ECO:0007669"/>
    <property type="project" value="UniProtKB-ARBA"/>
</dbReference>
<evidence type="ECO:0000256" key="4">
    <source>
        <dbReference type="ARBA" id="ARBA00004542"/>
    </source>
</evidence>
<dbReference type="InterPro" id="IPR008673">
    <property type="entry name" value="MAGP"/>
</dbReference>
<dbReference type="GO" id="GO:0005765">
    <property type="term" value="C:lysosomal membrane"/>
    <property type="evidence" value="ECO:0007669"/>
    <property type="project" value="UniProtKB-SubCell"/>
</dbReference>
<evidence type="ECO:0000256" key="11">
    <source>
        <dbReference type="ARBA" id="ARBA00022692"/>
    </source>
</evidence>
<dbReference type="RefSeq" id="XP_030042005.1">
    <property type="nucleotide sequence ID" value="XM_030186145.1"/>
</dbReference>
<keyword evidence="15" id="KW-0967">Endosome</keyword>
<dbReference type="SFLD" id="SFLDG00002">
    <property type="entry name" value="C1.7:_P-type_atpase_like"/>
    <property type="match status" value="1"/>
</dbReference>
<dbReference type="Pfam" id="PF13246">
    <property type="entry name" value="Cation_ATPase"/>
    <property type="match status" value="1"/>
</dbReference>
<dbReference type="GO" id="GO:0001527">
    <property type="term" value="C:microfibril"/>
    <property type="evidence" value="ECO:0007669"/>
    <property type="project" value="InterPro"/>
</dbReference>
<evidence type="ECO:0000256" key="19">
    <source>
        <dbReference type="ARBA" id="ARBA00022989"/>
    </source>
</evidence>
<dbReference type="InterPro" id="IPR018303">
    <property type="entry name" value="ATPase_P-typ_P_site"/>
</dbReference>
<keyword evidence="24" id="KW-0968">Cytoplasmic vesicle</keyword>
<evidence type="ECO:0000256" key="24">
    <source>
        <dbReference type="ARBA" id="ARBA00023329"/>
    </source>
</evidence>
<gene>
    <name evidence="35" type="primary">ATP13A2</name>
</gene>
<comment type="similarity">
    <text evidence="5">Belongs to the MFAP family.</text>
</comment>
<keyword evidence="8" id="KW-0964">Secreted</keyword>
<comment type="subunit">
    <text evidence="29">Interacts with MYCBP2; the interaction inhibits the ubiquitination of TSC2 by MYCBP2. Interacts with HDAC6; the interaction results in recruitment of HDAC6 to lysosomes to promote CTTN deacetylation.</text>
</comment>
<dbReference type="NCBIfam" id="TIGR01494">
    <property type="entry name" value="ATPase_P-type"/>
    <property type="match status" value="1"/>
</dbReference>
<dbReference type="SUPFAM" id="SSF81660">
    <property type="entry name" value="Metal cation-transporting ATPase, ATP-binding domain N"/>
    <property type="match status" value="1"/>
</dbReference>
<evidence type="ECO:0000256" key="9">
    <source>
        <dbReference type="ARBA" id="ARBA00022530"/>
    </source>
</evidence>
<dbReference type="GO" id="GO:0019829">
    <property type="term" value="F:ATPase-coupled monoatomic cation transmembrane transporter activity"/>
    <property type="evidence" value="ECO:0007669"/>
    <property type="project" value="InterPro"/>
</dbReference>
<dbReference type="OrthoDB" id="48943at2759"/>
<keyword evidence="13" id="KW-0732">Signal</keyword>
<dbReference type="SUPFAM" id="SSF81653">
    <property type="entry name" value="Calcium ATPase, transduction domain A"/>
    <property type="match status" value="1"/>
</dbReference>
<dbReference type="PRINTS" id="PR00119">
    <property type="entry name" value="CATATPASE"/>
</dbReference>
<evidence type="ECO:0000256" key="22">
    <source>
        <dbReference type="ARBA" id="ARBA00023180"/>
    </source>
</evidence>
<dbReference type="FunFam" id="2.70.150.10:FF:000060">
    <property type="entry name" value="Cation-transporting ATPase"/>
    <property type="match status" value="1"/>
</dbReference>
<keyword evidence="11 32" id="KW-0812">Transmembrane</keyword>
<evidence type="ECO:0000256" key="18">
    <source>
        <dbReference type="ARBA" id="ARBA00022967"/>
    </source>
</evidence>
<reference evidence="35" key="1">
    <citation type="submission" date="2025-08" db="UniProtKB">
        <authorList>
            <consortium name="RefSeq"/>
        </authorList>
    </citation>
    <scope>IDENTIFICATION</scope>
</reference>
<organism evidence="34 35">
    <name type="scientific">Microcaecilia unicolor</name>
    <dbReference type="NCBI Taxonomy" id="1415580"/>
    <lineage>
        <taxon>Eukaryota</taxon>
        <taxon>Metazoa</taxon>
        <taxon>Chordata</taxon>
        <taxon>Craniata</taxon>
        <taxon>Vertebrata</taxon>
        <taxon>Euteleostomi</taxon>
        <taxon>Amphibia</taxon>
        <taxon>Gymnophiona</taxon>
        <taxon>Siphonopidae</taxon>
        <taxon>Microcaecilia</taxon>
    </lineage>
</organism>
<dbReference type="InterPro" id="IPR003582">
    <property type="entry name" value="ShKT_dom"/>
</dbReference>
<sequence length="1210" mass="134638">MYGDKKDSSKLLQNQQPEYGTYQPGAAQSCMEVSGYRNVTWRIVLCHICAVLTAGILLLIFHWKPRLEVLAKCTACPLAQADWVVIKDQFGQHFPAQVQTEQVDESSGTELGAGPRVTDGSDGVAIAVAEEEEWRDTIQLHRKEEKNVFRYYVFEGVRHIWTETHQDFRKVSTFDEGWTCADLQRYRFGLSQQDQNTRKKIYGPNLIDVPVKSYLRLLVDEVLNPFYIFQIFSIVLWMCDGYYYYAGCIFLISAISIGLSLYETRKQSTMLRNMVKMTVSVKVRRITGEEDVVSSLDLVPGDCIILPPDGFLLPCDAALLSGECMVNESMLTGESVPEMKTPLPDGPQAAITVYSPEEHKRHTLFCGTHVIQAKSYTGSEVHAVVSRTGFCTAKGNLISSILHPKPVGFKFYRDALTFVLFLGILAFIGDMYSIVVLVKNKVPVPQIVIRALDLVTIIVPPALPAAMTVGTIYAQSRLKKHGIFCISPPRINVSGKIKLVCFDKTGTLTEEGLDVWGVVPLDKTCFVPLVHEPRYLPDGPLLYSLATCHSVSLLKQQLIGDPMDLKMMESTGWTLDNNVTELQTTEQFGLKVLAVMKPPPLDEQPHGIKHQVPVGILRRFPFSSSLQRMSVIAKPGGGAQPEAFMKGAPEMVASLCKMETVPADFSAILRHYTSDGYRVLGFACKTLPTVMSFEDAQQLTRDSVESGMTFLGFLVMRNVLKLETTPVIHLLRNADIRTVMVTGDNMLTAVNVARSCRMVEQHERVIFVSASPPMHNKPATLKFIPSESTLGQESSGEGLYQQETVFSNPGLDHFALNGKSFSIVCDYFPDLMPKVLVRGTIFARMSPEQKTQLVHSLQDLKYCVGMCGDGANDCGALKAADVGISLSEAEASVASPFTSKVDNIQCVPMVIREGRCSLTTSFGVFKYMALYSLTQFVSVLILYTVNTNLSDFQFLFFDLIITTTVAVLMGKTGPAQELGIQRPQGTLISITVLGSLLLQTLLLIVIQVLAYFITLSQTWTHQLFFPCSSVMSVGAGCLVFLSLPVILAQYPWPPFPGVVMQYDDQTQDFYDYQEVNLSSIEEQQQEQHHYQPQQQQQQILEEYLPGPTPELPETEPTEPGPLDCRDEQYPCTRLYSVHKPCKQCLNEVCFYSLRRVYVINKEICVRSVCAHEELLKADLCRDKFSKCGVMALSGLCQSIASHCTKSCGGC</sequence>
<evidence type="ECO:0000256" key="2">
    <source>
        <dbReference type="ARBA" id="ARBA00004155"/>
    </source>
</evidence>
<dbReference type="GO" id="GO:0005524">
    <property type="term" value="F:ATP binding"/>
    <property type="evidence" value="ECO:0007669"/>
    <property type="project" value="UniProtKB-KW"/>
</dbReference>
<dbReference type="GO" id="GO:0015662">
    <property type="term" value="F:P-type ion transporter activity"/>
    <property type="evidence" value="ECO:0007669"/>
    <property type="project" value="InterPro"/>
</dbReference>
<feature type="domain" description="ShKT" evidence="33">
    <location>
        <begin position="1180"/>
        <end position="1210"/>
    </location>
</feature>
<comment type="similarity">
    <text evidence="6">Belongs to the cation transport ATPase (P-type) (TC 3.A.3) family. Type V subfamily.</text>
</comment>
<evidence type="ECO:0000256" key="6">
    <source>
        <dbReference type="ARBA" id="ARBA00006000"/>
    </source>
</evidence>
<comment type="subcellular location">
    <subcellularLocation>
        <location evidence="4">Cytoplasmic vesicle</location>
        <location evidence="4">Autophagosome membrane</location>
        <topology evidence="4">Multi-pass membrane protein</topology>
    </subcellularLocation>
    <subcellularLocation>
        <location evidence="28">Endosome</location>
        <location evidence="28">Multivesicular body membrane</location>
        <topology evidence="28">Multi-pass membrane protein</topology>
    </subcellularLocation>
    <subcellularLocation>
        <location evidence="1">Late endosome membrane</location>
        <topology evidence="1">Multi-pass membrane protein</topology>
    </subcellularLocation>
    <subcellularLocation>
        <location evidence="2">Lysosome membrane</location>
        <topology evidence="2">Multi-pass membrane protein</topology>
    </subcellularLocation>
    <subcellularLocation>
        <location evidence="3">Secreted</location>
        <location evidence="3">Extracellular space</location>
        <location evidence="3">Extracellular matrix</location>
    </subcellularLocation>
</comment>
<dbReference type="SFLD" id="SFLDS00003">
    <property type="entry name" value="Haloacid_Dehalogenase"/>
    <property type="match status" value="1"/>
</dbReference>
<dbReference type="InterPro" id="IPR036412">
    <property type="entry name" value="HAD-like_sf"/>
</dbReference>
<dbReference type="InterPro" id="IPR023214">
    <property type="entry name" value="HAD_sf"/>
</dbReference>
<dbReference type="GO" id="GO:0006882">
    <property type="term" value="P:intracellular zinc ion homeostasis"/>
    <property type="evidence" value="ECO:0007669"/>
    <property type="project" value="UniProtKB-ARBA"/>
</dbReference>
<evidence type="ECO:0000256" key="25">
    <source>
        <dbReference type="ARBA" id="ARBA00050445"/>
    </source>
</evidence>
<feature type="transmembrane region" description="Helical" evidence="32">
    <location>
        <begin position="927"/>
        <end position="946"/>
    </location>
</feature>
<evidence type="ECO:0000256" key="15">
    <source>
        <dbReference type="ARBA" id="ARBA00022753"/>
    </source>
</evidence>
<evidence type="ECO:0000256" key="29">
    <source>
        <dbReference type="ARBA" id="ARBA00065284"/>
    </source>
</evidence>
<dbReference type="Pfam" id="PF00690">
    <property type="entry name" value="Cation_ATPase_N"/>
    <property type="match status" value="1"/>
</dbReference>
<evidence type="ECO:0000256" key="8">
    <source>
        <dbReference type="ARBA" id="ARBA00022525"/>
    </source>
</evidence>
<dbReference type="AlphaFoldDB" id="A0A6P7WUR9"/>
<keyword evidence="10" id="KW-0597">Phosphoprotein</keyword>
<dbReference type="InterPro" id="IPR044492">
    <property type="entry name" value="P_typ_ATPase_HD_dom"/>
</dbReference>
<dbReference type="CTD" id="23400"/>